<organism evidence="1 2">
    <name type="scientific">Capsella rubella</name>
    <dbReference type="NCBI Taxonomy" id="81985"/>
    <lineage>
        <taxon>Eukaryota</taxon>
        <taxon>Viridiplantae</taxon>
        <taxon>Streptophyta</taxon>
        <taxon>Embryophyta</taxon>
        <taxon>Tracheophyta</taxon>
        <taxon>Spermatophyta</taxon>
        <taxon>Magnoliopsida</taxon>
        <taxon>eudicotyledons</taxon>
        <taxon>Gunneridae</taxon>
        <taxon>Pentapetalae</taxon>
        <taxon>rosids</taxon>
        <taxon>malvids</taxon>
        <taxon>Brassicales</taxon>
        <taxon>Brassicaceae</taxon>
        <taxon>Camelineae</taxon>
        <taxon>Capsella</taxon>
    </lineage>
</organism>
<keyword evidence="2" id="KW-1185">Reference proteome</keyword>
<sequence length="80" mass="9344">MRRVVYPRRMYITFAKSLGWWLPESRCYSHVLYSIPSFQITVALLSTPFLHVVHCLDQNDVRVESLLGKHNTIPSFPNLP</sequence>
<reference evidence="2" key="1">
    <citation type="journal article" date="2013" name="Nat. Genet.">
        <title>The Capsella rubella genome and the genomic consequences of rapid mating system evolution.</title>
        <authorList>
            <person name="Slotte T."/>
            <person name="Hazzouri K.M."/>
            <person name="Agren J.A."/>
            <person name="Koenig D."/>
            <person name="Maumus F."/>
            <person name="Guo Y.L."/>
            <person name="Steige K."/>
            <person name="Platts A.E."/>
            <person name="Escobar J.S."/>
            <person name="Newman L.K."/>
            <person name="Wang W."/>
            <person name="Mandakova T."/>
            <person name="Vello E."/>
            <person name="Smith L.M."/>
            <person name="Henz S.R."/>
            <person name="Steffen J."/>
            <person name="Takuno S."/>
            <person name="Brandvain Y."/>
            <person name="Coop G."/>
            <person name="Andolfatto P."/>
            <person name="Hu T.T."/>
            <person name="Blanchette M."/>
            <person name="Clark R.M."/>
            <person name="Quesneville H."/>
            <person name="Nordborg M."/>
            <person name="Gaut B.S."/>
            <person name="Lysak M.A."/>
            <person name="Jenkins J."/>
            <person name="Grimwood J."/>
            <person name="Chapman J."/>
            <person name="Prochnik S."/>
            <person name="Shu S."/>
            <person name="Rokhsar D."/>
            <person name="Schmutz J."/>
            <person name="Weigel D."/>
            <person name="Wright S.I."/>
        </authorList>
    </citation>
    <scope>NUCLEOTIDE SEQUENCE [LARGE SCALE GENOMIC DNA]</scope>
    <source>
        <strain evidence="2">cv. Monte Gargano</strain>
    </source>
</reference>
<protein>
    <submittedName>
        <fullName evidence="1">Uncharacterized protein</fullName>
    </submittedName>
</protein>
<accession>R0GEA0</accession>
<evidence type="ECO:0000313" key="2">
    <source>
        <dbReference type="Proteomes" id="UP000029121"/>
    </source>
</evidence>
<dbReference type="Proteomes" id="UP000029121">
    <property type="component" value="Unassembled WGS sequence"/>
</dbReference>
<name>R0GEA0_9BRAS</name>
<dbReference type="EMBL" id="KB870806">
    <property type="protein sequence ID" value="EOA34122.1"/>
    <property type="molecule type" value="Genomic_DNA"/>
</dbReference>
<evidence type="ECO:0000313" key="1">
    <source>
        <dbReference type="EMBL" id="EOA34122.1"/>
    </source>
</evidence>
<dbReference type="AlphaFoldDB" id="R0GEA0"/>
<gene>
    <name evidence="1" type="ORF">CARUB_v10021624mg</name>
</gene>
<proteinExistence type="predicted"/>